<feature type="transmembrane region" description="Helical" evidence="1">
    <location>
        <begin position="201"/>
        <end position="218"/>
    </location>
</feature>
<proteinExistence type="predicted"/>
<dbReference type="EMBL" id="JBHSPT010000034">
    <property type="protein sequence ID" value="MFC6056833.1"/>
    <property type="molecule type" value="Genomic_DNA"/>
</dbReference>
<comment type="caution">
    <text evidence="2">The sequence shown here is derived from an EMBL/GenBank/DDBJ whole genome shotgun (WGS) entry which is preliminary data.</text>
</comment>
<keyword evidence="1" id="KW-1133">Transmembrane helix</keyword>
<sequence>MPDVSGDTSRDTSRGTGTGAWRALLRPVVRTLPWRAIGVAGGLGLLFAAAPRLMGDDATGGPALNALRMSAVAFALGAAFLLDDPARHTTAAVPTRRAVRHTLRLALVIPVAALWWTGTLLLVPAGVRPPVGGITLEAAATLALALAGAAFAVRRSDSTRPGQAVAGALFTTAVLASVLWPERWALFVAPGDEKWAAAHDRWTVLLCGALAVWAACGAEPVRRRIGGGLGFRS</sequence>
<evidence type="ECO:0000313" key="2">
    <source>
        <dbReference type="EMBL" id="MFC6056833.1"/>
    </source>
</evidence>
<keyword evidence="1" id="KW-0812">Transmembrane</keyword>
<dbReference type="RefSeq" id="WP_386397562.1">
    <property type="nucleotide sequence ID" value="NZ_JBHSPT010000034.1"/>
</dbReference>
<reference evidence="3" key="1">
    <citation type="journal article" date="2019" name="Int. J. Syst. Evol. Microbiol.">
        <title>The Global Catalogue of Microorganisms (GCM) 10K type strain sequencing project: providing services to taxonomists for standard genome sequencing and annotation.</title>
        <authorList>
            <consortium name="The Broad Institute Genomics Platform"/>
            <consortium name="The Broad Institute Genome Sequencing Center for Infectious Disease"/>
            <person name="Wu L."/>
            <person name="Ma J."/>
        </authorList>
    </citation>
    <scope>NUCLEOTIDE SEQUENCE [LARGE SCALE GENOMIC DNA]</scope>
    <source>
        <strain evidence="3">JCM 12763</strain>
    </source>
</reference>
<evidence type="ECO:0000313" key="3">
    <source>
        <dbReference type="Proteomes" id="UP001596242"/>
    </source>
</evidence>
<feature type="transmembrane region" description="Helical" evidence="1">
    <location>
        <begin position="131"/>
        <end position="152"/>
    </location>
</feature>
<dbReference type="Proteomes" id="UP001596242">
    <property type="component" value="Unassembled WGS sequence"/>
</dbReference>
<organism evidence="2 3">
    <name type="scientific">Streptomyces pratens</name>
    <dbReference type="NCBI Taxonomy" id="887456"/>
    <lineage>
        <taxon>Bacteria</taxon>
        <taxon>Bacillati</taxon>
        <taxon>Actinomycetota</taxon>
        <taxon>Actinomycetes</taxon>
        <taxon>Kitasatosporales</taxon>
        <taxon>Streptomycetaceae</taxon>
        <taxon>Streptomyces</taxon>
    </lineage>
</organism>
<keyword evidence="3" id="KW-1185">Reference proteome</keyword>
<gene>
    <name evidence="2" type="ORF">ACFP50_15560</name>
</gene>
<name>A0ABW1LZZ8_9ACTN</name>
<evidence type="ECO:0000256" key="1">
    <source>
        <dbReference type="SAM" id="Phobius"/>
    </source>
</evidence>
<feature type="transmembrane region" description="Helical" evidence="1">
    <location>
        <begin position="103"/>
        <end position="125"/>
    </location>
</feature>
<accession>A0ABW1LZZ8</accession>
<keyword evidence="1" id="KW-0472">Membrane</keyword>
<feature type="transmembrane region" description="Helical" evidence="1">
    <location>
        <begin position="32"/>
        <end position="51"/>
    </location>
</feature>
<protein>
    <submittedName>
        <fullName evidence="2">ABC transporter</fullName>
    </submittedName>
</protein>
<feature type="transmembrane region" description="Helical" evidence="1">
    <location>
        <begin position="63"/>
        <end position="82"/>
    </location>
</feature>
<feature type="transmembrane region" description="Helical" evidence="1">
    <location>
        <begin position="164"/>
        <end position="181"/>
    </location>
</feature>